<evidence type="ECO:0000259" key="1">
    <source>
        <dbReference type="Pfam" id="PF13304"/>
    </source>
</evidence>
<dbReference type="InterPro" id="IPR003959">
    <property type="entry name" value="ATPase_AAA_core"/>
</dbReference>
<dbReference type="InterPro" id="IPR051396">
    <property type="entry name" value="Bact_Antivir_Def_Nuclease"/>
</dbReference>
<proteinExistence type="predicted"/>
<dbReference type="PANTHER" id="PTHR43581:SF2">
    <property type="entry name" value="EXCINUCLEASE ATPASE SUBUNIT"/>
    <property type="match status" value="1"/>
</dbReference>
<dbReference type="Proteomes" id="UP001243286">
    <property type="component" value="Unassembled WGS sequence"/>
</dbReference>
<reference evidence="2 3" key="1">
    <citation type="submission" date="2023-04" db="EMBL/GenBank/DDBJ databases">
        <title>Antarctic isolates genomes.</title>
        <authorList>
            <person name="Dimov S.G."/>
        </authorList>
    </citation>
    <scope>NUCLEOTIDE SEQUENCE [LARGE SCALE GENOMIC DNA]</scope>
    <source>
        <strain evidence="2 3">AL19</strain>
    </source>
</reference>
<dbReference type="RefSeq" id="WP_282357505.1">
    <property type="nucleotide sequence ID" value="NZ_JASBQV010000043.1"/>
</dbReference>
<sequence length="502" mass="58205">MDFYIQEFKGEKINLVQFPCIVLTTDDWDDWSLAETLFHAAYYFGEKKAKSLGDIKIMTNQGSITRNHIPSHFTELSDEYSSLGQSLEFYKKISSLPLTEHKEILEGLRDSATNPNIANKFKNTEIFTLSLLRFSEAEKAFKEAKNLFGGNEEKVLEFEFTHQIDEADEPHKVKLDFVQCDLPYRLNAFVGKNATGKTKILTELAKYISGVEKDPSKFSPARPSFSKIIAISYSAFDDLYKPFEDFHNSFNENNNELTDENNNELTENNNDSEYFSYKYCGLRSKKGILSLEDLEKQFWNSYSIVKERKREKEWKELLENVFEKDSLQKIYDLDESMLLGTLSNQLSSGQNILLTTFTDIIANIEEDSLLLFDEPELHLHPNAIANFMRMYYGILEKFNSFSVISTHSPLIIQEVPSKYVKVFSRIQNTPNIRSPYLECFGENVSSITDEIFDVSEYESNYKTTFKNLAEKYEKKEIMSLFVNGLSFNSLTYLNTIFKRKEN</sequence>
<dbReference type="InterPro" id="IPR027417">
    <property type="entry name" value="P-loop_NTPase"/>
</dbReference>
<dbReference type="PANTHER" id="PTHR43581">
    <property type="entry name" value="ATP/GTP PHOSPHATASE"/>
    <property type="match status" value="1"/>
</dbReference>
<dbReference type="EMBL" id="JASBQV010000043">
    <property type="protein sequence ID" value="MDI3236474.1"/>
    <property type="molecule type" value="Genomic_DNA"/>
</dbReference>
<gene>
    <name evidence="2" type="ORF">QK289_15790</name>
</gene>
<dbReference type="Pfam" id="PF13304">
    <property type="entry name" value="AAA_21"/>
    <property type="match status" value="1"/>
</dbReference>
<organism evidence="2 3">
    <name type="scientific">Exiguobacterium antarcticum</name>
    <dbReference type="NCBI Taxonomy" id="132920"/>
    <lineage>
        <taxon>Bacteria</taxon>
        <taxon>Bacillati</taxon>
        <taxon>Bacillota</taxon>
        <taxon>Bacilli</taxon>
        <taxon>Bacillales</taxon>
        <taxon>Bacillales Family XII. Incertae Sedis</taxon>
        <taxon>Exiguobacterium</taxon>
    </lineage>
</organism>
<dbReference type="SUPFAM" id="SSF52540">
    <property type="entry name" value="P-loop containing nucleoside triphosphate hydrolases"/>
    <property type="match status" value="1"/>
</dbReference>
<comment type="caution">
    <text evidence="2">The sequence shown here is derived from an EMBL/GenBank/DDBJ whole genome shotgun (WGS) entry which is preliminary data.</text>
</comment>
<protein>
    <submittedName>
        <fullName evidence="2">AAA family ATPase</fullName>
    </submittedName>
</protein>
<feature type="domain" description="ATPase AAA-type core" evidence="1">
    <location>
        <begin position="242"/>
        <end position="412"/>
    </location>
</feature>
<name>A0ABT6R845_9BACL</name>
<evidence type="ECO:0000313" key="2">
    <source>
        <dbReference type="EMBL" id="MDI3236474.1"/>
    </source>
</evidence>
<dbReference type="Gene3D" id="3.40.50.300">
    <property type="entry name" value="P-loop containing nucleotide triphosphate hydrolases"/>
    <property type="match status" value="1"/>
</dbReference>
<keyword evidence="3" id="KW-1185">Reference proteome</keyword>
<evidence type="ECO:0000313" key="3">
    <source>
        <dbReference type="Proteomes" id="UP001243286"/>
    </source>
</evidence>
<accession>A0ABT6R845</accession>